<sequence length="280" mass="29254">MSTTLETELLAGLARVAAHHPLPRVRALHLPPLDAPNDTARDRGEFCALELEDGALGLAYVLLDDTLARLHAETPGLGLAGSDPLVLARAAVGGQGLVRTLGLAAINALSRHVFDRAGYVPPRSTDSIGQVDPQPGERIGMVGYFRPLAKRIAEVGARLVVLELDAALVGEHPDCTVTLDPAALGSCPKVLCTASTLINGSLERMLKAASSARHFALIGPGAGCLPDALFAHGVTLMGGNWIADGPAFVDALRRGEGWSGHGWKFAIERGHYPGLDALLA</sequence>
<dbReference type="Pfam" id="PF13938">
    <property type="entry name" value="DUF4213"/>
    <property type="match status" value="1"/>
</dbReference>
<evidence type="ECO:0000259" key="2">
    <source>
        <dbReference type="Pfam" id="PF13938"/>
    </source>
</evidence>
<dbReference type="AlphaFoldDB" id="A0A323V0B8"/>
<dbReference type="InterPro" id="IPR007161">
    <property type="entry name" value="DUF364"/>
</dbReference>
<comment type="caution">
    <text evidence="3">The sequence shown here is derived from an EMBL/GenBank/DDBJ whole genome shotgun (WGS) entry which is preliminary data.</text>
</comment>
<dbReference type="SUPFAM" id="SSF159713">
    <property type="entry name" value="Dhaf3308-like"/>
    <property type="match status" value="1"/>
</dbReference>
<name>A0A323V0B8_9RHOO</name>
<dbReference type="Gene3D" id="3.40.50.11590">
    <property type="match status" value="1"/>
</dbReference>
<evidence type="ECO:0000313" key="3">
    <source>
        <dbReference type="EMBL" id="PZA17931.1"/>
    </source>
</evidence>
<organism evidence="3 4">
    <name type="scientific">Parazoarcus communis SWub3 = DSM 12120</name>
    <dbReference type="NCBI Taxonomy" id="1121029"/>
    <lineage>
        <taxon>Bacteria</taxon>
        <taxon>Pseudomonadati</taxon>
        <taxon>Pseudomonadota</taxon>
        <taxon>Betaproteobacteria</taxon>
        <taxon>Rhodocyclales</taxon>
        <taxon>Zoogloeaceae</taxon>
        <taxon>Parazoarcus</taxon>
    </lineage>
</organism>
<keyword evidence="4" id="KW-1185">Reference proteome</keyword>
<feature type="domain" description="DUF4213" evidence="2">
    <location>
        <begin position="46"/>
        <end position="110"/>
    </location>
</feature>
<dbReference type="EMBL" id="QKOE01000002">
    <property type="protein sequence ID" value="PZA17931.1"/>
    <property type="molecule type" value="Genomic_DNA"/>
</dbReference>
<feature type="domain" description="Putative heavy-metal chelation" evidence="1">
    <location>
        <begin position="131"/>
        <end position="258"/>
    </location>
</feature>
<protein>
    <recommendedName>
        <fullName evidence="5">Heavy-metal chelation domain-containing protein</fullName>
    </recommendedName>
</protein>
<gene>
    <name evidence="3" type="ORF">DNK49_05280</name>
</gene>
<evidence type="ECO:0000313" key="4">
    <source>
        <dbReference type="Proteomes" id="UP000248259"/>
    </source>
</evidence>
<reference evidence="3 4" key="1">
    <citation type="submission" date="2018-06" db="EMBL/GenBank/DDBJ databases">
        <title>Azoarcus communis strain SWub3 genome.</title>
        <authorList>
            <person name="Zorraquino Salvo V."/>
            <person name="Toubiana D."/>
            <person name="Blumwald E."/>
        </authorList>
    </citation>
    <scope>NUCLEOTIDE SEQUENCE [LARGE SCALE GENOMIC DNA]</scope>
    <source>
        <strain evidence="3 4">SWub3</strain>
    </source>
</reference>
<dbReference type="OrthoDB" id="6398618at2"/>
<dbReference type="InterPro" id="IPR025251">
    <property type="entry name" value="DUF4213"/>
</dbReference>
<proteinExistence type="predicted"/>
<evidence type="ECO:0008006" key="5">
    <source>
        <dbReference type="Google" id="ProtNLM"/>
    </source>
</evidence>
<dbReference type="Proteomes" id="UP000248259">
    <property type="component" value="Unassembled WGS sequence"/>
</dbReference>
<evidence type="ECO:0000259" key="1">
    <source>
        <dbReference type="Pfam" id="PF04016"/>
    </source>
</evidence>
<accession>A0A323V0B8</accession>
<dbReference type="Pfam" id="PF04016">
    <property type="entry name" value="DUF364"/>
    <property type="match status" value="1"/>
</dbReference>
<dbReference type="RefSeq" id="WP_110523273.1">
    <property type="nucleotide sequence ID" value="NZ_QKOE01000002.1"/>
</dbReference>